<dbReference type="Pfam" id="PF11807">
    <property type="entry name" value="UstYa"/>
    <property type="match status" value="1"/>
</dbReference>
<protein>
    <recommendedName>
        <fullName evidence="7">Tat pathway signal sequence</fullName>
    </recommendedName>
</protein>
<feature type="compositionally biased region" description="Basic and acidic residues" evidence="3">
    <location>
        <begin position="1"/>
        <end position="12"/>
    </location>
</feature>
<feature type="region of interest" description="Disordered" evidence="3">
    <location>
        <begin position="1"/>
        <end position="20"/>
    </location>
</feature>
<evidence type="ECO:0000256" key="3">
    <source>
        <dbReference type="SAM" id="MobiDB-lite"/>
    </source>
</evidence>
<dbReference type="STRING" id="109264.A0A1F8AGX8"/>
<dbReference type="InterPro" id="IPR021765">
    <property type="entry name" value="UstYa-like"/>
</dbReference>
<evidence type="ECO:0000313" key="5">
    <source>
        <dbReference type="EMBL" id="OGM50996.1"/>
    </source>
</evidence>
<keyword evidence="4" id="KW-0472">Membrane</keyword>
<comment type="pathway">
    <text evidence="1">Mycotoxin biosynthesis.</text>
</comment>
<organism evidence="5 6">
    <name type="scientific">Aspergillus bombycis</name>
    <dbReference type="NCBI Taxonomy" id="109264"/>
    <lineage>
        <taxon>Eukaryota</taxon>
        <taxon>Fungi</taxon>
        <taxon>Dikarya</taxon>
        <taxon>Ascomycota</taxon>
        <taxon>Pezizomycotina</taxon>
        <taxon>Eurotiomycetes</taxon>
        <taxon>Eurotiomycetidae</taxon>
        <taxon>Eurotiales</taxon>
        <taxon>Aspergillaceae</taxon>
        <taxon>Aspergillus</taxon>
    </lineage>
</organism>
<dbReference type="PANTHER" id="PTHR33365:SF4">
    <property type="entry name" value="CYCLOCHLOROTINE BIOSYNTHESIS PROTEIN O"/>
    <property type="match status" value="1"/>
</dbReference>
<name>A0A1F8AGX8_9EURO</name>
<feature type="transmembrane region" description="Helical" evidence="4">
    <location>
        <begin position="42"/>
        <end position="62"/>
    </location>
</feature>
<dbReference type="GO" id="GO:0043386">
    <property type="term" value="P:mycotoxin biosynthetic process"/>
    <property type="evidence" value="ECO:0007669"/>
    <property type="project" value="InterPro"/>
</dbReference>
<dbReference type="EMBL" id="LYCR01000001">
    <property type="protein sequence ID" value="OGM50996.1"/>
    <property type="molecule type" value="Genomic_DNA"/>
</dbReference>
<dbReference type="AlphaFoldDB" id="A0A1F8AGX8"/>
<accession>A0A1F8AGX8</accession>
<proteinExistence type="inferred from homology"/>
<evidence type="ECO:0000256" key="4">
    <source>
        <dbReference type="SAM" id="Phobius"/>
    </source>
</evidence>
<keyword evidence="4" id="KW-1133">Transmembrane helix</keyword>
<evidence type="ECO:0000313" key="6">
    <source>
        <dbReference type="Proteomes" id="UP000179179"/>
    </source>
</evidence>
<evidence type="ECO:0000256" key="1">
    <source>
        <dbReference type="ARBA" id="ARBA00004685"/>
    </source>
</evidence>
<reference evidence="5 6" key="1">
    <citation type="journal article" date="2016" name="Genome Biol. Evol.">
        <title>Draft genome sequence of an aflatoxigenic Aspergillus species, A. bombycis.</title>
        <authorList>
            <person name="Moore G.G."/>
            <person name="Mack B.M."/>
            <person name="Beltz S.B."/>
            <person name="Gilbert M.K."/>
        </authorList>
    </citation>
    <scope>NUCLEOTIDE SEQUENCE [LARGE SCALE GENOMIC DNA]</scope>
    <source>
        <strain evidence="6">NRRL 26010</strain>
    </source>
</reference>
<dbReference type="GeneID" id="34443444"/>
<dbReference type="RefSeq" id="XP_022394713.1">
    <property type="nucleotide sequence ID" value="XM_022527184.1"/>
</dbReference>
<evidence type="ECO:0008006" key="7">
    <source>
        <dbReference type="Google" id="ProtNLM"/>
    </source>
</evidence>
<dbReference type="OrthoDB" id="3687641at2759"/>
<gene>
    <name evidence="5" type="ORF">ABOM_000054</name>
</gene>
<keyword evidence="4" id="KW-0812">Transmembrane</keyword>
<comment type="similarity">
    <text evidence="2">Belongs to the ustYa family.</text>
</comment>
<comment type="caution">
    <text evidence="5">The sequence shown here is derived from an EMBL/GenBank/DDBJ whole genome shotgun (WGS) entry which is preliminary data.</text>
</comment>
<dbReference type="Proteomes" id="UP000179179">
    <property type="component" value="Unassembled WGS sequence"/>
</dbReference>
<dbReference type="PANTHER" id="PTHR33365">
    <property type="entry name" value="YALI0B05434P"/>
    <property type="match status" value="1"/>
</dbReference>
<evidence type="ECO:0000256" key="2">
    <source>
        <dbReference type="ARBA" id="ARBA00035112"/>
    </source>
</evidence>
<keyword evidence="6" id="KW-1185">Reference proteome</keyword>
<sequence length="267" mass="30227">MVPQRSAERTSEEGSSPTQPFLEQQTTLKVESLIPPRGSLTWIIHILASGVSLTLALVAFIMKPSTLQCTHQLSPYSPLIKEGFIKYDSKNFDNEFDKPSKYRGQPNDLTEASWKGLWETPAIGVLGEKLDVLNKSGPASLNWFPAPRTSDHGAEEEFAALVEVFHQLHCINTLRLEVHKNSYYEYFGEWPDGSGPGNEAVKQTHIDHCIELLRITLMCTSDVTPLMFKDEPHAFQGRTPDFNTMHTCRNFWEIREWVEKNGLPPLS</sequence>